<feature type="region of interest" description="Disordered" evidence="1">
    <location>
        <begin position="23"/>
        <end position="51"/>
    </location>
</feature>
<proteinExistence type="predicted"/>
<feature type="domain" description="EF-hand" evidence="3">
    <location>
        <begin position="115"/>
        <end position="150"/>
    </location>
</feature>
<feature type="compositionally biased region" description="Basic and acidic residues" evidence="1">
    <location>
        <begin position="24"/>
        <end position="37"/>
    </location>
</feature>
<organism evidence="4 5">
    <name type="scientific">Puniceibacterium sediminis</name>
    <dbReference type="NCBI Taxonomy" id="1608407"/>
    <lineage>
        <taxon>Bacteria</taxon>
        <taxon>Pseudomonadati</taxon>
        <taxon>Pseudomonadota</taxon>
        <taxon>Alphaproteobacteria</taxon>
        <taxon>Rhodobacterales</taxon>
        <taxon>Paracoccaceae</taxon>
        <taxon>Puniceibacterium</taxon>
    </lineage>
</organism>
<dbReference type="RefSeq" id="WP_176439151.1">
    <property type="nucleotide sequence ID" value="NZ_FZNN01000014.1"/>
</dbReference>
<feature type="compositionally biased region" description="Basic residues" evidence="1">
    <location>
        <begin position="164"/>
        <end position="174"/>
    </location>
</feature>
<feature type="region of interest" description="Disordered" evidence="1">
    <location>
        <begin position="100"/>
        <end position="174"/>
    </location>
</feature>
<dbReference type="PROSITE" id="PS50222">
    <property type="entry name" value="EF_HAND_2"/>
    <property type="match status" value="2"/>
</dbReference>
<keyword evidence="5" id="KW-1185">Reference proteome</keyword>
<dbReference type="InterPro" id="IPR002048">
    <property type="entry name" value="EF_hand_dom"/>
</dbReference>
<evidence type="ECO:0000313" key="5">
    <source>
        <dbReference type="Proteomes" id="UP000198417"/>
    </source>
</evidence>
<reference evidence="4 5" key="1">
    <citation type="submission" date="2017-06" db="EMBL/GenBank/DDBJ databases">
        <authorList>
            <person name="Kim H.J."/>
            <person name="Triplett B.A."/>
        </authorList>
    </citation>
    <scope>NUCLEOTIDE SEQUENCE [LARGE SCALE GENOMIC DNA]</scope>
    <source>
        <strain evidence="4 5">DSM 29052</strain>
    </source>
</reference>
<dbReference type="AlphaFoldDB" id="A0A238Y0P6"/>
<accession>A0A238Y0P6</accession>
<feature type="compositionally biased region" description="Basic and acidic residues" evidence="1">
    <location>
        <begin position="147"/>
        <end position="163"/>
    </location>
</feature>
<dbReference type="GO" id="GO:0005509">
    <property type="term" value="F:calcium ion binding"/>
    <property type="evidence" value="ECO:0007669"/>
    <property type="project" value="InterPro"/>
</dbReference>
<dbReference type="Pfam" id="PF13202">
    <property type="entry name" value="EF-hand_5"/>
    <property type="match status" value="4"/>
</dbReference>
<dbReference type="PANTHER" id="PTHR10827:SF52">
    <property type="entry name" value="IP16409P"/>
    <property type="match status" value="1"/>
</dbReference>
<dbReference type="SMART" id="SM00054">
    <property type="entry name" value="EFh"/>
    <property type="match status" value="3"/>
</dbReference>
<dbReference type="EMBL" id="FZNN01000014">
    <property type="protein sequence ID" value="SNR64717.1"/>
    <property type="molecule type" value="Genomic_DNA"/>
</dbReference>
<dbReference type="Proteomes" id="UP000198417">
    <property type="component" value="Unassembled WGS sequence"/>
</dbReference>
<evidence type="ECO:0000313" key="4">
    <source>
        <dbReference type="EMBL" id="SNR64717.1"/>
    </source>
</evidence>
<sequence>MKTSNWITGALIAAMGLTAVAAQADEKRPGKGDRGEGRGMIFGELDTNGDGELTMEEMTTRGSERFAAADTNSDGQLSVDEMNAMAQARVAERTAQMIERMDKNDDGTLSREEIQGRRDPAKMFERVDRNDDGVVSEEEFAQFNKKMRGDHGKRGDHDRGGKDGKRRHHDHDRG</sequence>
<dbReference type="PANTHER" id="PTHR10827">
    <property type="entry name" value="RETICULOCALBIN"/>
    <property type="match status" value="1"/>
</dbReference>
<protein>
    <submittedName>
        <fullName evidence="4">EF hand</fullName>
    </submittedName>
</protein>
<feature type="chain" id="PRO_5013348561" evidence="2">
    <location>
        <begin position="25"/>
        <end position="174"/>
    </location>
</feature>
<dbReference type="SUPFAM" id="SSF47473">
    <property type="entry name" value="EF-hand"/>
    <property type="match status" value="1"/>
</dbReference>
<name>A0A238Y0P6_9RHOB</name>
<dbReference type="InterPro" id="IPR011992">
    <property type="entry name" value="EF-hand-dom_pair"/>
</dbReference>
<keyword evidence="2" id="KW-0732">Signal</keyword>
<dbReference type="PROSITE" id="PS00018">
    <property type="entry name" value="EF_HAND_1"/>
    <property type="match status" value="2"/>
</dbReference>
<feature type="domain" description="EF-hand" evidence="3">
    <location>
        <begin position="57"/>
        <end position="92"/>
    </location>
</feature>
<evidence type="ECO:0000256" key="2">
    <source>
        <dbReference type="SAM" id="SignalP"/>
    </source>
</evidence>
<gene>
    <name evidence="4" type="ORF">SAMN06265370_11423</name>
</gene>
<dbReference type="InterPro" id="IPR018247">
    <property type="entry name" value="EF_Hand_1_Ca_BS"/>
</dbReference>
<evidence type="ECO:0000256" key="1">
    <source>
        <dbReference type="SAM" id="MobiDB-lite"/>
    </source>
</evidence>
<feature type="signal peptide" evidence="2">
    <location>
        <begin position="1"/>
        <end position="24"/>
    </location>
</feature>
<dbReference type="Gene3D" id="1.10.238.10">
    <property type="entry name" value="EF-hand"/>
    <property type="match status" value="2"/>
</dbReference>
<feature type="compositionally biased region" description="Basic and acidic residues" evidence="1">
    <location>
        <begin position="100"/>
        <end position="132"/>
    </location>
</feature>
<evidence type="ECO:0000259" key="3">
    <source>
        <dbReference type="PROSITE" id="PS50222"/>
    </source>
</evidence>